<evidence type="ECO:0000259" key="2">
    <source>
        <dbReference type="Pfam" id="PF12728"/>
    </source>
</evidence>
<sequence length="311" mass="34577">MKSEYLTPDEVALELKLSKYTVYELIKRKELPASKLGRSLRVMRTDLDAFMNGQKTREEELPLQAGASGGLLRKNTQPMDIYFAGSHDLTIDLLTQHLAQRGISLLPVFSGSLDGLIELYKGRVELAGCHLLDRTSGEYNLPHIQCLLPTEGAVVVNLVSRWQGFIVPKSNPRMITSWQEFFSGNHRIINRQRGSGTRLLLDFKLRQFGKSPDLIPGYELEATTHYATASAVAKGDADAALGIESVARGMGLDFFPIQEERYDLVIPSSLLHEERFSILQEVLNDPGFKQAIVAQGGYNVSQTGVEIARIT</sequence>
<feature type="domain" description="PBP" evidence="1">
    <location>
        <begin position="97"/>
        <end position="283"/>
    </location>
</feature>
<protein>
    <submittedName>
        <fullName evidence="3">Helix-turn-helix domain-containing protein</fullName>
    </submittedName>
</protein>
<dbReference type="AlphaFoldDB" id="A0A3M8DA06"/>
<keyword evidence="4" id="KW-1185">Reference proteome</keyword>
<dbReference type="OrthoDB" id="9805928at2"/>
<dbReference type="SUPFAM" id="SSF53850">
    <property type="entry name" value="Periplasmic binding protein-like II"/>
    <property type="match status" value="1"/>
</dbReference>
<dbReference type="InterPro" id="IPR010093">
    <property type="entry name" value="SinI_DNA-bd"/>
</dbReference>
<dbReference type="InterPro" id="IPR024370">
    <property type="entry name" value="PBP_domain"/>
</dbReference>
<dbReference type="Proteomes" id="UP000271031">
    <property type="component" value="Unassembled WGS sequence"/>
</dbReference>
<gene>
    <name evidence="3" type="ORF">EDM56_20755</name>
</gene>
<dbReference type="PANTHER" id="PTHR38431:SF1">
    <property type="entry name" value="BLL2305 PROTEIN"/>
    <property type="match status" value="1"/>
</dbReference>
<dbReference type="GO" id="GO:0003677">
    <property type="term" value="F:DNA binding"/>
    <property type="evidence" value="ECO:0007669"/>
    <property type="project" value="InterPro"/>
</dbReference>
<dbReference type="InterPro" id="IPR041657">
    <property type="entry name" value="HTH_17"/>
</dbReference>
<dbReference type="Pfam" id="PF12727">
    <property type="entry name" value="PBP_like"/>
    <property type="match status" value="1"/>
</dbReference>
<accession>A0A3M8DA06</accession>
<comment type="caution">
    <text evidence="3">The sequence shown here is derived from an EMBL/GenBank/DDBJ whole genome shotgun (WGS) entry which is preliminary data.</text>
</comment>
<reference evidence="3 4" key="1">
    <citation type="submission" date="2018-10" db="EMBL/GenBank/DDBJ databases">
        <title>Phylogenomics of Brevibacillus.</title>
        <authorList>
            <person name="Dunlap C."/>
        </authorList>
    </citation>
    <scope>NUCLEOTIDE SEQUENCE [LARGE SCALE GENOMIC DNA]</scope>
    <source>
        <strain evidence="3 4">JCM 15716</strain>
    </source>
</reference>
<dbReference type="PANTHER" id="PTHR38431">
    <property type="entry name" value="BLL2305 PROTEIN"/>
    <property type="match status" value="1"/>
</dbReference>
<name>A0A3M8DA06_9BACL</name>
<dbReference type="EMBL" id="RHHQ01000017">
    <property type="protein sequence ID" value="RNB84743.1"/>
    <property type="molecule type" value="Genomic_DNA"/>
</dbReference>
<feature type="domain" description="Helix-turn-helix" evidence="2">
    <location>
        <begin position="5"/>
        <end position="54"/>
    </location>
</feature>
<dbReference type="Pfam" id="PF12728">
    <property type="entry name" value="HTH_17"/>
    <property type="match status" value="1"/>
</dbReference>
<proteinExistence type="predicted"/>
<evidence type="ECO:0000259" key="1">
    <source>
        <dbReference type="Pfam" id="PF12727"/>
    </source>
</evidence>
<dbReference type="NCBIfam" id="TIGR01764">
    <property type="entry name" value="excise"/>
    <property type="match status" value="1"/>
</dbReference>
<evidence type="ECO:0000313" key="4">
    <source>
        <dbReference type="Proteomes" id="UP000271031"/>
    </source>
</evidence>
<evidence type="ECO:0000313" key="3">
    <source>
        <dbReference type="EMBL" id="RNB84743.1"/>
    </source>
</evidence>
<organism evidence="3 4">
    <name type="scientific">Brevibacillus fluminis</name>
    <dbReference type="NCBI Taxonomy" id="511487"/>
    <lineage>
        <taxon>Bacteria</taxon>
        <taxon>Bacillati</taxon>
        <taxon>Bacillota</taxon>
        <taxon>Bacilli</taxon>
        <taxon>Bacillales</taxon>
        <taxon>Paenibacillaceae</taxon>
        <taxon>Brevibacillus</taxon>
    </lineage>
</organism>